<evidence type="ECO:0000256" key="3">
    <source>
        <dbReference type="ARBA" id="ARBA00022630"/>
    </source>
</evidence>
<dbReference type="PANTHER" id="PTHR19370">
    <property type="entry name" value="NADH-CYTOCHROME B5 REDUCTASE"/>
    <property type="match status" value="1"/>
</dbReference>
<feature type="domain" description="FAD-binding FR-type" evidence="9">
    <location>
        <begin position="59"/>
        <end position="176"/>
    </location>
</feature>
<evidence type="ECO:0000256" key="8">
    <source>
        <dbReference type="SAM" id="Phobius"/>
    </source>
</evidence>
<dbReference type="PRINTS" id="PR00406">
    <property type="entry name" value="CYTB5RDTASE"/>
</dbReference>
<feature type="binding site" evidence="6">
    <location>
        <position position="197"/>
    </location>
    <ligand>
        <name>FAD</name>
        <dbReference type="ChEBI" id="CHEBI:57692"/>
    </ligand>
</feature>
<gene>
    <name evidence="10" type="ORF">AMATHDRAFT_74117</name>
</gene>
<dbReference type="GO" id="GO:0016491">
    <property type="term" value="F:oxidoreductase activity"/>
    <property type="evidence" value="ECO:0007669"/>
    <property type="project" value="UniProtKB-KW"/>
</dbReference>
<dbReference type="EMBL" id="KZ301978">
    <property type="protein sequence ID" value="PFH52653.1"/>
    <property type="molecule type" value="Genomic_DNA"/>
</dbReference>
<dbReference type="SUPFAM" id="SSF63380">
    <property type="entry name" value="Riboflavin synthase domain-like"/>
    <property type="match status" value="1"/>
</dbReference>
<comment type="similarity">
    <text evidence="2">Belongs to the flavoprotein pyridine nucleotide cytochrome reductase family.</text>
</comment>
<keyword evidence="11" id="KW-1185">Reference proteome</keyword>
<dbReference type="Pfam" id="PF00175">
    <property type="entry name" value="NAD_binding_1"/>
    <property type="match status" value="1"/>
</dbReference>
<dbReference type="Gene3D" id="3.40.50.80">
    <property type="entry name" value="Nucleotide-binding domain of ferredoxin-NADP reductase (FNR) module"/>
    <property type="match status" value="1"/>
</dbReference>
<dbReference type="AlphaFoldDB" id="A0A2A9NXV4"/>
<dbReference type="Proteomes" id="UP000242287">
    <property type="component" value="Unassembled WGS sequence"/>
</dbReference>
<evidence type="ECO:0000256" key="7">
    <source>
        <dbReference type="SAM" id="MobiDB-lite"/>
    </source>
</evidence>
<accession>A0A2A9NXV4</accession>
<protein>
    <recommendedName>
        <fullName evidence="9">FAD-binding FR-type domain-containing protein</fullName>
    </recommendedName>
</protein>
<dbReference type="InterPro" id="IPR001834">
    <property type="entry name" value="CBR-like"/>
</dbReference>
<reference evidence="10 11" key="1">
    <citation type="submission" date="2014-02" db="EMBL/GenBank/DDBJ databases">
        <title>Transposable element dynamics among asymbiotic and ectomycorrhizal Amanita fungi.</title>
        <authorList>
            <consortium name="DOE Joint Genome Institute"/>
            <person name="Hess J."/>
            <person name="Skrede I."/>
            <person name="Wolfe B."/>
            <person name="LaButti K."/>
            <person name="Ohm R.A."/>
            <person name="Grigoriev I.V."/>
            <person name="Pringle A."/>
        </authorList>
    </citation>
    <scope>NUCLEOTIDE SEQUENCE [LARGE SCALE GENOMIC DNA]</scope>
    <source>
        <strain evidence="10 11">SKay4041</strain>
    </source>
</reference>
<feature type="compositionally biased region" description="Polar residues" evidence="7">
    <location>
        <begin position="56"/>
        <end position="71"/>
    </location>
</feature>
<proteinExistence type="inferred from homology"/>
<feature type="binding site" evidence="6">
    <location>
        <position position="151"/>
    </location>
    <ligand>
        <name>FAD</name>
        <dbReference type="ChEBI" id="CHEBI:57692"/>
    </ligand>
</feature>
<evidence type="ECO:0000256" key="1">
    <source>
        <dbReference type="ARBA" id="ARBA00001974"/>
    </source>
</evidence>
<evidence type="ECO:0000313" key="10">
    <source>
        <dbReference type="EMBL" id="PFH52653.1"/>
    </source>
</evidence>
<evidence type="ECO:0000259" key="9">
    <source>
        <dbReference type="PROSITE" id="PS51384"/>
    </source>
</evidence>
<feature type="binding site" evidence="6">
    <location>
        <position position="144"/>
    </location>
    <ligand>
        <name>FAD</name>
        <dbReference type="ChEBI" id="CHEBI:57692"/>
    </ligand>
</feature>
<dbReference type="CDD" id="cd06183">
    <property type="entry name" value="cyt_b5_reduct_like"/>
    <property type="match status" value="1"/>
</dbReference>
<keyword evidence="5" id="KW-0560">Oxidoreductase</keyword>
<dbReference type="InterPro" id="IPR017938">
    <property type="entry name" value="Riboflavin_synthase-like_b-brl"/>
</dbReference>
<dbReference type="Gene3D" id="2.40.30.10">
    <property type="entry name" value="Translation factors"/>
    <property type="match status" value="1"/>
</dbReference>
<keyword evidence="8" id="KW-0472">Membrane</keyword>
<feature type="region of interest" description="Disordered" evidence="7">
    <location>
        <begin position="49"/>
        <end position="72"/>
    </location>
</feature>
<feature type="transmembrane region" description="Helical" evidence="8">
    <location>
        <begin position="21"/>
        <end position="40"/>
    </location>
</feature>
<dbReference type="InterPro" id="IPR017927">
    <property type="entry name" value="FAD-bd_FR_type"/>
</dbReference>
<dbReference type="Pfam" id="PF00970">
    <property type="entry name" value="FAD_binding_6"/>
    <property type="match status" value="1"/>
</dbReference>
<evidence type="ECO:0000313" key="11">
    <source>
        <dbReference type="Proteomes" id="UP000242287"/>
    </source>
</evidence>
<name>A0A2A9NXV4_9AGAR</name>
<evidence type="ECO:0000256" key="5">
    <source>
        <dbReference type="ARBA" id="ARBA00023002"/>
    </source>
</evidence>
<keyword evidence="8" id="KW-0812">Transmembrane</keyword>
<dbReference type="PANTHER" id="PTHR19370:SF189">
    <property type="entry name" value="CYTOCHROME C MITOCHONDRIAL IMPORT FACTOR CYC2"/>
    <property type="match status" value="1"/>
</dbReference>
<feature type="binding site" evidence="6">
    <location>
        <position position="125"/>
    </location>
    <ligand>
        <name>FAD</name>
        <dbReference type="ChEBI" id="CHEBI:57692"/>
    </ligand>
</feature>
<dbReference type="InterPro" id="IPR008333">
    <property type="entry name" value="Cbr1-like_FAD-bd_dom"/>
</dbReference>
<keyword evidence="3 6" id="KW-0285">Flavoprotein</keyword>
<evidence type="ECO:0000256" key="6">
    <source>
        <dbReference type="PIRSR" id="PIRSR601834-1"/>
    </source>
</evidence>
<keyword evidence="4 6" id="KW-0274">FAD</keyword>
<evidence type="ECO:0000256" key="4">
    <source>
        <dbReference type="ARBA" id="ARBA00022827"/>
    </source>
</evidence>
<dbReference type="PROSITE" id="PS51257">
    <property type="entry name" value="PROKAR_LIPOPROTEIN"/>
    <property type="match status" value="1"/>
</dbReference>
<sequence length="354" mass="39383">MQAILRLGCRHYSLTSRIPHYTAISLLAAFACATSAYLFLPSAPSRAAPTSATETLSPQHFTPSTVLSTEDTGPDTKIITLRIKPALVPSHFIRETTAPLTPNTPAADRRIYSIFIKDSDIQVERAYTPLQCADKEGKIQFWVKKYEHGEVGRWLHEKKAGDVIELRGPIRTWDWSWRDCEGEWDDVVMISGGTGITPFYQFLHSLFSSPASLKGHGRTRYTLLHASRTPMDLPPPSILDPLAKFASEYSDIFRMRVFVDLVPGGCPSIAGNNALELGRIGKDAISQSLELKQMGRWWWQTNTKAQQKKVLFLVCGPESMINAIAGPYGRNLSQGLVGGILGDMGYTPKNVWKF</sequence>
<dbReference type="InterPro" id="IPR001433">
    <property type="entry name" value="OxRdtase_FAD/NAD-bd"/>
</dbReference>
<dbReference type="STRING" id="703135.A0A2A9NXV4"/>
<organism evidence="10 11">
    <name type="scientific">Amanita thiersii Skay4041</name>
    <dbReference type="NCBI Taxonomy" id="703135"/>
    <lineage>
        <taxon>Eukaryota</taxon>
        <taxon>Fungi</taxon>
        <taxon>Dikarya</taxon>
        <taxon>Basidiomycota</taxon>
        <taxon>Agaricomycotina</taxon>
        <taxon>Agaricomycetes</taxon>
        <taxon>Agaricomycetidae</taxon>
        <taxon>Agaricales</taxon>
        <taxon>Pluteineae</taxon>
        <taxon>Amanitaceae</taxon>
        <taxon>Amanita</taxon>
    </lineage>
</organism>
<keyword evidence="8" id="KW-1133">Transmembrane helix</keyword>
<dbReference type="OrthoDB" id="432685at2759"/>
<dbReference type="PROSITE" id="PS51384">
    <property type="entry name" value="FAD_FR"/>
    <property type="match status" value="1"/>
</dbReference>
<comment type="cofactor">
    <cofactor evidence="1 6">
        <name>FAD</name>
        <dbReference type="ChEBI" id="CHEBI:57692"/>
    </cofactor>
</comment>
<feature type="binding site" evidence="6">
    <location>
        <position position="127"/>
    </location>
    <ligand>
        <name>FAD</name>
        <dbReference type="ChEBI" id="CHEBI:57692"/>
    </ligand>
</feature>
<dbReference type="GO" id="GO:0005739">
    <property type="term" value="C:mitochondrion"/>
    <property type="evidence" value="ECO:0007669"/>
    <property type="project" value="TreeGrafter"/>
</dbReference>
<dbReference type="InterPro" id="IPR039261">
    <property type="entry name" value="FNR_nucleotide-bd"/>
</dbReference>
<evidence type="ECO:0000256" key="2">
    <source>
        <dbReference type="ARBA" id="ARBA00006105"/>
    </source>
</evidence>
<dbReference type="SUPFAM" id="SSF52343">
    <property type="entry name" value="Ferredoxin reductase-like, C-terminal NADP-linked domain"/>
    <property type="match status" value="1"/>
</dbReference>